<reference evidence="2" key="1">
    <citation type="submission" date="2016-10" db="EMBL/GenBank/DDBJ databases">
        <authorList>
            <person name="Varghese N."/>
            <person name="Submissions S."/>
        </authorList>
    </citation>
    <scope>NUCLEOTIDE SEQUENCE [LARGE SCALE GENOMIC DNA]</scope>
    <source>
        <strain evidence="2">DSM 2179</strain>
    </source>
</reference>
<dbReference type="EMBL" id="FNZK01000006">
    <property type="protein sequence ID" value="SEJ35491.1"/>
    <property type="molecule type" value="Genomic_DNA"/>
</dbReference>
<protein>
    <recommendedName>
        <fullName evidence="3">Phage Mu protein F like protein</fullName>
    </recommendedName>
</protein>
<accession>A0A1H6Y2L9</accession>
<organism evidence="1 2">
    <name type="scientific">Propionispira arboris</name>
    <dbReference type="NCBI Taxonomy" id="84035"/>
    <lineage>
        <taxon>Bacteria</taxon>
        <taxon>Bacillati</taxon>
        <taxon>Bacillota</taxon>
        <taxon>Negativicutes</taxon>
        <taxon>Selenomonadales</taxon>
        <taxon>Selenomonadaceae</taxon>
        <taxon>Propionispira</taxon>
    </lineage>
</organism>
<dbReference type="RefSeq" id="WP_091830659.1">
    <property type="nucleotide sequence ID" value="NZ_FNZK01000006.1"/>
</dbReference>
<evidence type="ECO:0000313" key="2">
    <source>
        <dbReference type="Proteomes" id="UP000199662"/>
    </source>
</evidence>
<dbReference type="AlphaFoldDB" id="A0A1H6Y2L9"/>
<proteinExistence type="predicted"/>
<dbReference type="STRING" id="84035.SAMN05660742_10685"/>
<evidence type="ECO:0008006" key="3">
    <source>
        <dbReference type="Google" id="ProtNLM"/>
    </source>
</evidence>
<dbReference type="Proteomes" id="UP000199662">
    <property type="component" value="Unassembled WGS sequence"/>
</dbReference>
<name>A0A1H6Y2L9_9FIRM</name>
<gene>
    <name evidence="1" type="ORF">SAMN05660742_10685</name>
</gene>
<sequence length="601" mass="68162">MATFKSEDFREAVRNILQDYQKEYQSIAQPVVEKIIQDIQTGKSLVKAVSDALSETSFFDANKEATVNAIYLAACAGYGVLPKLVVNSEKIKNTLLSDAWTGDDMPLSKRLHGTTPLMRESIVTTIRKSMLAAQTVKDMAINLYDGYNSGKTVIQQAELPQYLKKIEMYARWAADGDMQMAQTILALSDDIKKKINMGKTPNLRTAYSELVNACKTFSVETINKAVHTALEEKLRYHAERIARTESARAWFDGFIAKNQNDSDVWGYRWVLSSRHALVPFDQCDVCANMNVGFGKGVYPKNKVPSIPRHPHCMCMLQVIYVWEVKADQEFQPKKAREYIDALPEGKQQQLFGKAGVEAYHLGSDWEKILRGWDGFNKPQSRLNKKYFDKHDPHNAGEGDIINLEGVESLESLEQSKKRDHKIFITDIAIDKVGLVEVDGFSEEQKILLQEAHQSVLKTAKDHNKSNEVLGIYKVDFAEHVQVLGSRNSVNPGRNPQAFALVSTSRERELLYIHNHPNTTNLSLADIMTFISYGQIKIMSVVTNQGEIYLLNKTQKYAYNRIRELFSIIYNKYEDEVYTEREAINEFLSVCSEGGVEYGKSK</sequence>
<evidence type="ECO:0000313" key="1">
    <source>
        <dbReference type="EMBL" id="SEJ35491.1"/>
    </source>
</evidence>
<keyword evidence="2" id="KW-1185">Reference proteome</keyword>